<keyword evidence="4" id="KW-1185">Reference proteome</keyword>
<feature type="transmembrane region" description="Helical" evidence="1">
    <location>
        <begin position="173"/>
        <end position="196"/>
    </location>
</feature>
<dbReference type="AlphaFoldDB" id="L0ABH6"/>
<evidence type="ECO:0000313" key="3">
    <source>
        <dbReference type="EMBL" id="AFZ70774.1"/>
    </source>
</evidence>
<dbReference type="GO" id="GO:0016491">
    <property type="term" value="F:oxidoreductase activity"/>
    <property type="evidence" value="ECO:0007669"/>
    <property type="project" value="InterPro"/>
</dbReference>
<evidence type="ECO:0000259" key="2">
    <source>
        <dbReference type="Pfam" id="PF02915"/>
    </source>
</evidence>
<feature type="transmembrane region" description="Helical" evidence="1">
    <location>
        <begin position="143"/>
        <end position="167"/>
    </location>
</feature>
<reference evidence="4" key="1">
    <citation type="submission" date="2012-03" db="EMBL/GenBank/DDBJ databases">
        <title>Complete genome of Caldisphaera lagunensis DSM 15908.</title>
        <authorList>
            <person name="Lucas S."/>
            <person name="Copeland A."/>
            <person name="Lapidus A."/>
            <person name="Glavina del Rio T."/>
            <person name="Dalin E."/>
            <person name="Tice H."/>
            <person name="Bruce D."/>
            <person name="Goodwin L."/>
            <person name="Pitluck S."/>
            <person name="Peters L."/>
            <person name="Mikhailova N."/>
            <person name="Teshima H."/>
            <person name="Kyrpides N."/>
            <person name="Mavromatis K."/>
            <person name="Ivanova N."/>
            <person name="Brettin T."/>
            <person name="Detter J.C."/>
            <person name="Han C."/>
            <person name="Larimer F."/>
            <person name="Land M."/>
            <person name="Hauser L."/>
            <person name="Markowitz V."/>
            <person name="Cheng J.-F."/>
            <person name="Hugenholtz P."/>
            <person name="Woyke T."/>
            <person name="Wu D."/>
            <person name="Spring S."/>
            <person name="Schroeder M."/>
            <person name="Brambilla E."/>
            <person name="Klenk H.-P."/>
            <person name="Eisen J.A."/>
        </authorList>
    </citation>
    <scope>NUCLEOTIDE SEQUENCE [LARGE SCALE GENOMIC DNA]</scope>
    <source>
        <strain evidence="4">DSM 15908 / JCM 11604 / IC-154</strain>
    </source>
</reference>
<dbReference type="eggNOG" id="arCOG01096">
    <property type="taxonomic scope" value="Archaea"/>
</dbReference>
<dbReference type="Pfam" id="PF02915">
    <property type="entry name" value="Rubrerythrin"/>
    <property type="match status" value="1"/>
</dbReference>
<feature type="transmembrane region" description="Helical" evidence="1">
    <location>
        <begin position="272"/>
        <end position="299"/>
    </location>
</feature>
<dbReference type="Proteomes" id="UP000010469">
    <property type="component" value="Chromosome"/>
</dbReference>
<feature type="transmembrane region" description="Helical" evidence="1">
    <location>
        <begin position="208"/>
        <end position="231"/>
    </location>
</feature>
<dbReference type="Gene3D" id="1.20.1260.10">
    <property type="match status" value="1"/>
</dbReference>
<dbReference type="EMBL" id="CP003378">
    <property type="protein sequence ID" value="AFZ70774.1"/>
    <property type="molecule type" value="Genomic_DNA"/>
</dbReference>
<dbReference type="InterPro" id="IPR009078">
    <property type="entry name" value="Ferritin-like_SF"/>
</dbReference>
<dbReference type="InterPro" id="IPR003251">
    <property type="entry name" value="Rr_diiron-bd_dom"/>
</dbReference>
<keyword evidence="1" id="KW-1133">Transmembrane helix</keyword>
<dbReference type="STRING" id="1056495.Calag_1052"/>
<dbReference type="InterPro" id="IPR012347">
    <property type="entry name" value="Ferritin-like"/>
</dbReference>
<dbReference type="InterPro" id="IPR039376">
    <property type="entry name" value="Ferritin_CCC1_N"/>
</dbReference>
<evidence type="ECO:0000313" key="4">
    <source>
        <dbReference type="Proteomes" id="UP000010469"/>
    </source>
</evidence>
<dbReference type="FunCoup" id="L0ABH6">
    <property type="interactions" value="17"/>
</dbReference>
<dbReference type="KEGG" id="clg:Calag_1052"/>
<dbReference type="SUPFAM" id="SSF47240">
    <property type="entry name" value="Ferritin-like"/>
    <property type="match status" value="1"/>
</dbReference>
<protein>
    <submittedName>
        <fullName evidence="3">Putative membrane protein</fullName>
    </submittedName>
</protein>
<dbReference type="CDD" id="cd01044">
    <property type="entry name" value="Ferritin_CCC1_N"/>
    <property type="match status" value="1"/>
</dbReference>
<accession>L0ABH6</accession>
<evidence type="ECO:0000256" key="1">
    <source>
        <dbReference type="SAM" id="Phobius"/>
    </source>
</evidence>
<sequence>MLCMLKDEDLKRAEKFCKDEINTYVLYKAISENSKDIQIKNHLLNLSKQELEHYNFWKEIVGHECKPDIKPGFVFKLLYRLFGPIFTLQIIEGNESSTIEDYEDFLNKLDDENQRKILQKIINDEQEHEKQIIYDIKDLRVKYLSYVALGLADAIVEVSGVHAGFLGATDKTLIAGIAGLVVGFSAALSMAGAAYLQAKQEKSVRASYGATVTGFTYLITVFVLALPYLLIRNIIDAFSISLILATAMISSFTYYSSVVHAQHFSKEIIESLLMLFLTAIAGFFFGDIIGKIFGIRALIG</sequence>
<keyword evidence="1" id="KW-0812">Transmembrane</keyword>
<dbReference type="HOGENOM" id="CLU_065373_1_0_2"/>
<name>L0ABH6_CALLD</name>
<dbReference type="GO" id="GO:0046872">
    <property type="term" value="F:metal ion binding"/>
    <property type="evidence" value="ECO:0007669"/>
    <property type="project" value="InterPro"/>
</dbReference>
<gene>
    <name evidence="3" type="ordered locus">Calag_1052</name>
</gene>
<keyword evidence="1" id="KW-0472">Membrane</keyword>
<feature type="transmembrane region" description="Helical" evidence="1">
    <location>
        <begin position="237"/>
        <end position="260"/>
    </location>
</feature>
<dbReference type="InParanoid" id="L0ABH6"/>
<proteinExistence type="predicted"/>
<feature type="domain" description="Rubrerythrin diiron-binding" evidence="2">
    <location>
        <begin position="17"/>
        <end position="130"/>
    </location>
</feature>
<organism evidence="3 4">
    <name type="scientific">Caldisphaera lagunensis (strain DSM 15908 / JCM 11604 / ANMR 0165 / IC-154)</name>
    <dbReference type="NCBI Taxonomy" id="1056495"/>
    <lineage>
        <taxon>Archaea</taxon>
        <taxon>Thermoproteota</taxon>
        <taxon>Thermoprotei</taxon>
        <taxon>Acidilobales</taxon>
        <taxon>Caldisphaeraceae</taxon>
        <taxon>Caldisphaera</taxon>
    </lineage>
</organism>